<dbReference type="Proteomes" id="UP000280881">
    <property type="component" value="Unassembled WGS sequence"/>
</dbReference>
<gene>
    <name evidence="2" type="ORF">C7457_0964</name>
</gene>
<feature type="coiled-coil region" evidence="1">
    <location>
        <begin position="71"/>
        <end position="98"/>
    </location>
</feature>
<dbReference type="OrthoDB" id="12017at2"/>
<sequence>MKEAEKEGSSREFFFRLLELLSGGALKRKEIKSLNHGELIKEIVKENSLEDYFFPSRSKNIYNALRKAFKLKEREEVESKWEENLKNWREEFEELLLKAASKYLLKVKDEELLREFYRKEWLLPSEILNAFEGKDFKNWILKVSTLDFLERRLERWLKLPPFKRREKILKDILKAYSLNCIELAIYGLFPQCEGVIWDTFVKENTLEADVEALIRKRNRKFVTIQYATKLLLQDVFGQEELPSFLNHISFVEYKDGVLNRHAIGHGVAVKFGTKENFLKLFYFLDFLSEIIGLVFKSKL</sequence>
<keyword evidence="1" id="KW-0175">Coiled coil</keyword>
<name>A0A420W9R5_9BACT</name>
<protein>
    <recommendedName>
        <fullName evidence="4">DUF4209 domain-containing protein</fullName>
    </recommendedName>
</protein>
<reference evidence="2 3" key="1">
    <citation type="submission" date="2018-10" db="EMBL/GenBank/DDBJ databases">
        <title>Genomic Encyclopedia of Type Strains, Phase IV (KMG-IV): sequencing the most valuable type-strain genomes for metagenomic binning, comparative biology and taxonomic classification.</title>
        <authorList>
            <person name="Goeker M."/>
        </authorList>
    </citation>
    <scope>NUCLEOTIDE SEQUENCE [LARGE SCALE GENOMIC DNA]</scope>
    <source>
        <strain evidence="2 3">DSM 15521</strain>
    </source>
</reference>
<organism evidence="2 3">
    <name type="scientific">Thermovibrio guaymasensis</name>
    <dbReference type="NCBI Taxonomy" id="240167"/>
    <lineage>
        <taxon>Bacteria</taxon>
        <taxon>Pseudomonadati</taxon>
        <taxon>Aquificota</taxon>
        <taxon>Aquificia</taxon>
        <taxon>Desulfurobacteriales</taxon>
        <taxon>Desulfurobacteriaceae</taxon>
        <taxon>Thermovibrio</taxon>
    </lineage>
</organism>
<accession>A0A420W9R5</accession>
<evidence type="ECO:0000313" key="3">
    <source>
        <dbReference type="Proteomes" id="UP000280881"/>
    </source>
</evidence>
<evidence type="ECO:0000256" key="1">
    <source>
        <dbReference type="SAM" id="Coils"/>
    </source>
</evidence>
<comment type="caution">
    <text evidence="2">The sequence shown here is derived from an EMBL/GenBank/DDBJ whole genome shotgun (WGS) entry which is preliminary data.</text>
</comment>
<evidence type="ECO:0008006" key="4">
    <source>
        <dbReference type="Google" id="ProtNLM"/>
    </source>
</evidence>
<keyword evidence="3" id="KW-1185">Reference proteome</keyword>
<dbReference type="EMBL" id="RBIE01000001">
    <property type="protein sequence ID" value="RKQ64073.1"/>
    <property type="molecule type" value="Genomic_DNA"/>
</dbReference>
<evidence type="ECO:0000313" key="2">
    <source>
        <dbReference type="EMBL" id="RKQ64073.1"/>
    </source>
</evidence>
<proteinExistence type="predicted"/>
<dbReference type="AlphaFoldDB" id="A0A420W9R5"/>